<reference evidence="5 6" key="1">
    <citation type="journal article" date="2015" name="Nature">
        <title>rRNA introns, odd ribosomes, and small enigmatic genomes across a large radiation of phyla.</title>
        <authorList>
            <person name="Brown C.T."/>
            <person name="Hug L.A."/>
            <person name="Thomas B.C."/>
            <person name="Sharon I."/>
            <person name="Castelle C.J."/>
            <person name="Singh A."/>
            <person name="Wilkins M.J."/>
            <person name="Williams K.H."/>
            <person name="Banfield J.F."/>
        </authorList>
    </citation>
    <scope>NUCLEOTIDE SEQUENCE [LARGE SCALE GENOMIC DNA]</scope>
</reference>
<proteinExistence type="predicted"/>
<name>A0A0G1WU11_9BACT</name>
<dbReference type="Pfam" id="PF03477">
    <property type="entry name" value="ATP-cone"/>
    <property type="match status" value="1"/>
</dbReference>
<evidence type="ECO:0000256" key="1">
    <source>
        <dbReference type="ARBA" id="ARBA00022741"/>
    </source>
</evidence>
<protein>
    <recommendedName>
        <fullName evidence="4">ATP-cone domain-containing protein</fullName>
    </recommendedName>
</protein>
<comment type="caution">
    <text evidence="5">The sequence shown here is derived from an EMBL/GenBank/DDBJ whole genome shotgun (WGS) entry which is preliminary data.</text>
</comment>
<accession>A0A0G1WU11</accession>
<feature type="domain" description="ATP-cone" evidence="4">
    <location>
        <begin position="5"/>
        <end position="91"/>
    </location>
</feature>
<evidence type="ECO:0000259" key="4">
    <source>
        <dbReference type="PROSITE" id="PS51161"/>
    </source>
</evidence>
<evidence type="ECO:0000313" key="5">
    <source>
        <dbReference type="EMBL" id="KKU93833.1"/>
    </source>
</evidence>
<gene>
    <name evidence="5" type="ORF">UY22_C0016G0018</name>
</gene>
<dbReference type="AlphaFoldDB" id="A0A0G1WU11"/>
<dbReference type="GO" id="GO:0005524">
    <property type="term" value="F:ATP binding"/>
    <property type="evidence" value="ECO:0007669"/>
    <property type="project" value="UniProtKB-UniRule"/>
</dbReference>
<evidence type="ECO:0000313" key="6">
    <source>
        <dbReference type="Proteomes" id="UP000034877"/>
    </source>
</evidence>
<dbReference type="Proteomes" id="UP000034877">
    <property type="component" value="Unassembled WGS sequence"/>
</dbReference>
<dbReference type="EMBL" id="LCPE01000016">
    <property type="protein sequence ID" value="KKU93833.1"/>
    <property type="molecule type" value="Genomic_DNA"/>
</dbReference>
<dbReference type="InterPro" id="IPR005144">
    <property type="entry name" value="ATP-cone_dom"/>
</dbReference>
<keyword evidence="2 3" id="KW-0067">ATP-binding</keyword>
<sequence>MRGVYNVKKKSGMTEPFDRSKVAGGVVRAGGTAEIAEQVATEVEAWLPTAAVDETVEAEQIRLKVIEVLKQIDPATAASFEAFKKVAEAGGV</sequence>
<evidence type="ECO:0000256" key="3">
    <source>
        <dbReference type="PROSITE-ProRule" id="PRU00492"/>
    </source>
</evidence>
<organism evidence="5 6">
    <name type="scientific">Candidatus Amesbacteria bacterium GW2011_GWC1_48_10</name>
    <dbReference type="NCBI Taxonomy" id="1618365"/>
    <lineage>
        <taxon>Bacteria</taxon>
        <taxon>Candidatus Amesiibacteriota</taxon>
    </lineage>
</organism>
<dbReference type="PROSITE" id="PS51161">
    <property type="entry name" value="ATP_CONE"/>
    <property type="match status" value="1"/>
</dbReference>
<evidence type="ECO:0000256" key="2">
    <source>
        <dbReference type="ARBA" id="ARBA00022840"/>
    </source>
</evidence>
<keyword evidence="1 3" id="KW-0547">Nucleotide-binding</keyword>